<feature type="non-terminal residue" evidence="1">
    <location>
        <position position="67"/>
    </location>
</feature>
<dbReference type="Gene3D" id="3.40.50.300">
    <property type="entry name" value="P-loop containing nucleotide triphosphate hydrolases"/>
    <property type="match status" value="1"/>
</dbReference>
<name>A0A9P6J4N3_9FUNG</name>
<dbReference type="InterPro" id="IPR051363">
    <property type="entry name" value="RLR_Helicase"/>
</dbReference>
<comment type="caution">
    <text evidence="1">The sequence shown here is derived from an EMBL/GenBank/DDBJ whole genome shotgun (WGS) entry which is preliminary data.</text>
</comment>
<dbReference type="OrthoDB" id="416741at2759"/>
<organism evidence="1 2">
    <name type="scientific">Modicella reniformis</name>
    <dbReference type="NCBI Taxonomy" id="1440133"/>
    <lineage>
        <taxon>Eukaryota</taxon>
        <taxon>Fungi</taxon>
        <taxon>Fungi incertae sedis</taxon>
        <taxon>Mucoromycota</taxon>
        <taxon>Mortierellomycotina</taxon>
        <taxon>Mortierellomycetes</taxon>
        <taxon>Mortierellales</taxon>
        <taxon>Mortierellaceae</taxon>
        <taxon>Modicella</taxon>
    </lineage>
</organism>
<dbReference type="PANTHER" id="PTHR14074">
    <property type="entry name" value="HELICASE WITH DEATH DOMAIN-RELATED"/>
    <property type="match status" value="1"/>
</dbReference>
<evidence type="ECO:0000313" key="2">
    <source>
        <dbReference type="Proteomes" id="UP000749646"/>
    </source>
</evidence>
<dbReference type="EMBL" id="JAAAHW010006400">
    <property type="protein sequence ID" value="KAF9961879.1"/>
    <property type="molecule type" value="Genomic_DNA"/>
</dbReference>
<protein>
    <submittedName>
        <fullName evidence="1">Dicer-like protein 1</fullName>
    </submittedName>
</protein>
<dbReference type="Proteomes" id="UP000749646">
    <property type="component" value="Unassembled WGS sequence"/>
</dbReference>
<gene>
    <name evidence="1" type="primary">DCL1_3</name>
    <name evidence="1" type="ORF">BGZ65_010090</name>
</gene>
<dbReference type="PANTHER" id="PTHR14074:SF16">
    <property type="entry name" value="ANTIVIRAL INNATE IMMUNE RESPONSE RECEPTOR RIG-I"/>
    <property type="match status" value="1"/>
</dbReference>
<dbReference type="GO" id="GO:0005737">
    <property type="term" value="C:cytoplasm"/>
    <property type="evidence" value="ECO:0007669"/>
    <property type="project" value="TreeGrafter"/>
</dbReference>
<dbReference type="SUPFAM" id="SSF52540">
    <property type="entry name" value="P-loop containing nucleoside triphosphate hydrolases"/>
    <property type="match status" value="1"/>
</dbReference>
<dbReference type="InterPro" id="IPR027417">
    <property type="entry name" value="P-loop_NTPase"/>
</dbReference>
<proteinExistence type="predicted"/>
<accession>A0A9P6J4N3</accession>
<reference evidence="1" key="1">
    <citation type="journal article" date="2020" name="Fungal Divers.">
        <title>Resolving the Mortierellaceae phylogeny through synthesis of multi-gene phylogenetics and phylogenomics.</title>
        <authorList>
            <person name="Vandepol N."/>
            <person name="Liber J."/>
            <person name="Desiro A."/>
            <person name="Na H."/>
            <person name="Kennedy M."/>
            <person name="Barry K."/>
            <person name="Grigoriev I.V."/>
            <person name="Miller A.N."/>
            <person name="O'Donnell K."/>
            <person name="Stajich J.E."/>
            <person name="Bonito G."/>
        </authorList>
    </citation>
    <scope>NUCLEOTIDE SEQUENCE</scope>
    <source>
        <strain evidence="1">MES-2147</strain>
    </source>
</reference>
<keyword evidence="2" id="KW-1185">Reference proteome</keyword>
<evidence type="ECO:0000313" key="1">
    <source>
        <dbReference type="EMBL" id="KAF9961879.1"/>
    </source>
</evidence>
<dbReference type="AlphaFoldDB" id="A0A9P6J4N3"/>
<sequence>MTEQTNGTPRPDKDDPRQYQLEVAKRAIEGNVIAVADTGSGKTLISVLLLKHIVAKARQEAAETGHR</sequence>